<dbReference type="Proteomes" id="UP000466694">
    <property type="component" value="Unassembled WGS sequence"/>
</dbReference>
<evidence type="ECO:0000313" key="2">
    <source>
        <dbReference type="Proteomes" id="UP000466694"/>
    </source>
</evidence>
<reference evidence="1 2" key="1">
    <citation type="journal article" date="2013" name="Genome Biol.">
        <title>Comparative genomics of the core and accessory genomes of 48 Sinorhizobium strains comprising five genospecies.</title>
        <authorList>
            <person name="Sugawara M."/>
            <person name="Epstein B."/>
            <person name="Badgley B.D."/>
            <person name="Unno T."/>
            <person name="Xu L."/>
            <person name="Reese J."/>
            <person name="Gyaneshwar P."/>
            <person name="Denny R."/>
            <person name="Mudge J."/>
            <person name="Bharti A.K."/>
            <person name="Farmer A.D."/>
            <person name="May G.D."/>
            <person name="Woodward J.E."/>
            <person name="Medigue C."/>
            <person name="Vallenet D."/>
            <person name="Lajus A."/>
            <person name="Rouy Z."/>
            <person name="Martinez-Vaz B."/>
            <person name="Tiffin P."/>
            <person name="Young N.D."/>
            <person name="Sadowsky M.J."/>
        </authorList>
    </citation>
    <scope>NUCLEOTIDE SEQUENCE [LARGE SCALE GENOMIC DNA]</scope>
    <source>
        <strain evidence="1 2">USDA205</strain>
    </source>
</reference>
<proteinExistence type="predicted"/>
<protein>
    <submittedName>
        <fullName evidence="1">Uncharacterized protein</fullName>
    </submittedName>
</protein>
<sequence length="49" mass="5594">MSDIRHESSLEPGSRRKVVAISRYKSSRSPNFFTYVLELAGRLCHLLDA</sequence>
<organism evidence="1 2">
    <name type="scientific">Rhizobium fredii</name>
    <name type="common">Sinorhizobium fredii</name>
    <dbReference type="NCBI Taxonomy" id="380"/>
    <lineage>
        <taxon>Bacteria</taxon>
        <taxon>Pseudomonadati</taxon>
        <taxon>Pseudomonadota</taxon>
        <taxon>Alphaproteobacteria</taxon>
        <taxon>Hyphomicrobiales</taxon>
        <taxon>Rhizobiaceae</taxon>
        <taxon>Sinorhizobium/Ensifer group</taxon>
        <taxon>Sinorhizobium</taxon>
    </lineage>
</organism>
<evidence type="ECO:0000313" key="1">
    <source>
        <dbReference type="EMBL" id="MQX07475.1"/>
    </source>
</evidence>
<comment type="caution">
    <text evidence="1">The sequence shown here is derived from an EMBL/GenBank/DDBJ whole genome shotgun (WGS) entry which is preliminary data.</text>
</comment>
<name>A0A844A6J2_RHIFR</name>
<dbReference type="RefSeq" id="WP_153451303.1">
    <property type="nucleotide sequence ID" value="NZ_BJNI01000052.1"/>
</dbReference>
<accession>A0A844A6J2</accession>
<gene>
    <name evidence="1" type="ORF">GHK48_03825</name>
</gene>
<dbReference type="AlphaFoldDB" id="A0A844A6J2"/>
<dbReference type="EMBL" id="WISZ01000049">
    <property type="protein sequence ID" value="MQX07475.1"/>
    <property type="molecule type" value="Genomic_DNA"/>
</dbReference>